<dbReference type="STRING" id="897.B2D07_07685"/>
<dbReference type="EMBL" id="ATHJ01000064">
    <property type="protein sequence ID" value="EPR42592.1"/>
    <property type="molecule type" value="Genomic_DNA"/>
</dbReference>
<dbReference type="Gene3D" id="1.10.8.420">
    <property type="entry name" value="RecR Domain 1"/>
    <property type="match status" value="1"/>
</dbReference>
<dbReference type="InterPro" id="IPR034137">
    <property type="entry name" value="TOPRIM_RecR"/>
</dbReference>
<reference evidence="9 10" key="1">
    <citation type="journal article" date="2013" name="Genome Announc.">
        <title>Draft genome sequences for three mercury-methylating, sulfate-reducing bacteria.</title>
        <authorList>
            <person name="Brown S.D."/>
            <person name="Hurt R.A.Jr."/>
            <person name="Gilmour C.C."/>
            <person name="Elias D.A."/>
        </authorList>
    </citation>
    <scope>NUCLEOTIDE SEQUENCE [LARGE SCALE GENOMIC DNA]</scope>
    <source>
        <strain evidence="9 10">DSM 2059</strain>
    </source>
</reference>
<keyword evidence="10" id="KW-1185">Reference proteome</keyword>
<keyword evidence="4 7" id="KW-0862">Zinc</keyword>
<dbReference type="SMART" id="SM00493">
    <property type="entry name" value="TOPRIM"/>
    <property type="match status" value="1"/>
</dbReference>
<dbReference type="Gene3D" id="3.30.60.80">
    <property type="match status" value="1"/>
</dbReference>
<gene>
    <name evidence="7" type="primary">recR</name>
    <name evidence="9" type="ORF">dsmv_1580</name>
</gene>
<dbReference type="Gene3D" id="6.10.250.240">
    <property type="match status" value="1"/>
</dbReference>
<evidence type="ECO:0000256" key="1">
    <source>
        <dbReference type="ARBA" id="ARBA00022723"/>
    </source>
</evidence>
<dbReference type="PROSITE" id="PS01300">
    <property type="entry name" value="RECR"/>
    <property type="match status" value="1"/>
</dbReference>
<protein>
    <recommendedName>
        <fullName evidence="7">Recombination protein RecR</fullName>
    </recommendedName>
</protein>
<feature type="domain" description="Toprim" evidence="8">
    <location>
        <begin position="81"/>
        <end position="176"/>
    </location>
</feature>
<dbReference type="PATRIC" id="fig|1121405.3.peg.1018"/>
<dbReference type="PANTHER" id="PTHR30446:SF0">
    <property type="entry name" value="RECOMBINATION PROTEIN RECR"/>
    <property type="match status" value="1"/>
</dbReference>
<dbReference type="NCBIfam" id="TIGR00615">
    <property type="entry name" value="recR"/>
    <property type="match status" value="1"/>
</dbReference>
<dbReference type="GO" id="GO:0008270">
    <property type="term" value="F:zinc ion binding"/>
    <property type="evidence" value="ECO:0007669"/>
    <property type="project" value="UniProtKB-KW"/>
</dbReference>
<evidence type="ECO:0000256" key="7">
    <source>
        <dbReference type="HAMAP-Rule" id="MF_00017"/>
    </source>
</evidence>
<dbReference type="GO" id="GO:0003677">
    <property type="term" value="F:DNA binding"/>
    <property type="evidence" value="ECO:0007669"/>
    <property type="project" value="UniProtKB-UniRule"/>
</dbReference>
<evidence type="ECO:0000256" key="3">
    <source>
        <dbReference type="ARBA" id="ARBA00022771"/>
    </source>
</evidence>
<dbReference type="RefSeq" id="WP_020875964.1">
    <property type="nucleotide sequence ID" value="NZ_ATHJ01000064.1"/>
</dbReference>
<dbReference type="eggNOG" id="COG0353">
    <property type="taxonomic scope" value="Bacteria"/>
</dbReference>
<dbReference type="PANTHER" id="PTHR30446">
    <property type="entry name" value="RECOMBINATION PROTEIN RECR"/>
    <property type="match status" value="1"/>
</dbReference>
<dbReference type="Pfam" id="PF21175">
    <property type="entry name" value="RecR_C"/>
    <property type="match status" value="1"/>
</dbReference>
<keyword evidence="1 7" id="KW-0479">Metal-binding</keyword>
<name>S7TZS6_DESML</name>
<evidence type="ECO:0000256" key="2">
    <source>
        <dbReference type="ARBA" id="ARBA00022763"/>
    </source>
</evidence>
<dbReference type="InterPro" id="IPR023627">
    <property type="entry name" value="Rcmb_RecR"/>
</dbReference>
<dbReference type="OrthoDB" id="9802672at2"/>
<dbReference type="Gene3D" id="3.40.1360.10">
    <property type="match status" value="1"/>
</dbReference>
<dbReference type="GO" id="GO:0006281">
    <property type="term" value="P:DNA repair"/>
    <property type="evidence" value="ECO:0007669"/>
    <property type="project" value="UniProtKB-UniRule"/>
</dbReference>
<dbReference type="Pfam" id="PF21176">
    <property type="entry name" value="RecR_HhH"/>
    <property type="match status" value="1"/>
</dbReference>
<evidence type="ECO:0000256" key="5">
    <source>
        <dbReference type="ARBA" id="ARBA00023172"/>
    </source>
</evidence>
<keyword evidence="2 7" id="KW-0227">DNA damage</keyword>
<dbReference type="PROSITE" id="PS50880">
    <property type="entry name" value="TOPRIM"/>
    <property type="match status" value="1"/>
</dbReference>
<dbReference type="Pfam" id="PF13662">
    <property type="entry name" value="Toprim_4"/>
    <property type="match status" value="1"/>
</dbReference>
<keyword evidence="3 7" id="KW-0863">Zinc-finger</keyword>
<organism evidence="9 10">
    <name type="scientific">Desulfococcus multivorans DSM 2059</name>
    <dbReference type="NCBI Taxonomy" id="1121405"/>
    <lineage>
        <taxon>Bacteria</taxon>
        <taxon>Pseudomonadati</taxon>
        <taxon>Thermodesulfobacteriota</taxon>
        <taxon>Desulfobacteria</taxon>
        <taxon>Desulfobacterales</taxon>
        <taxon>Desulfococcaceae</taxon>
        <taxon>Desulfococcus</taxon>
    </lineage>
</organism>
<dbReference type="HAMAP" id="MF_00017">
    <property type="entry name" value="RecR"/>
    <property type="match status" value="1"/>
</dbReference>
<keyword evidence="5 7" id="KW-0233">DNA recombination</keyword>
<dbReference type="Proteomes" id="UP000014977">
    <property type="component" value="Unassembled WGS sequence"/>
</dbReference>
<comment type="similarity">
    <text evidence="7">Belongs to the RecR family.</text>
</comment>
<feature type="zinc finger region" description="C4-type" evidence="7">
    <location>
        <begin position="58"/>
        <end position="73"/>
    </location>
</feature>
<sequence length="200" mass="22409">MMYYPPSIRHLIRHLATLPGIGEKTAERLALHLVRARKKDAEALAYSILNVKEKIRLCSRCFGLSDTDVCSICNNPSRDAALLCVVENVSEMIAIERSGAYYGRYHILQGALSPMDGIGPDDLRITELFARIDEGEIKEIILATNTHLEGESTARYLSELLERYPVKVTRIASGVPLGGDLKYVDQLTLKRAMETRYVLE</sequence>
<dbReference type="InterPro" id="IPR006171">
    <property type="entry name" value="TOPRIM_dom"/>
</dbReference>
<keyword evidence="6 7" id="KW-0234">DNA repair</keyword>
<evidence type="ECO:0000256" key="4">
    <source>
        <dbReference type="ARBA" id="ARBA00022833"/>
    </source>
</evidence>
<dbReference type="InterPro" id="IPR000093">
    <property type="entry name" value="DNA_Rcmb_RecR"/>
</dbReference>
<accession>S7TZS6</accession>
<evidence type="ECO:0000256" key="6">
    <source>
        <dbReference type="ARBA" id="ARBA00023204"/>
    </source>
</evidence>
<dbReference type="GO" id="GO:0006310">
    <property type="term" value="P:DNA recombination"/>
    <property type="evidence" value="ECO:0007669"/>
    <property type="project" value="UniProtKB-UniRule"/>
</dbReference>
<dbReference type="AlphaFoldDB" id="S7TZS6"/>
<dbReference type="CDD" id="cd01025">
    <property type="entry name" value="TOPRIM_recR"/>
    <property type="match status" value="1"/>
</dbReference>
<proteinExistence type="inferred from homology"/>
<comment type="caution">
    <text evidence="9">The sequence shown here is derived from an EMBL/GenBank/DDBJ whole genome shotgun (WGS) entry which is preliminary data.</text>
</comment>
<dbReference type="SUPFAM" id="SSF111304">
    <property type="entry name" value="Recombination protein RecR"/>
    <property type="match status" value="1"/>
</dbReference>
<evidence type="ECO:0000313" key="10">
    <source>
        <dbReference type="Proteomes" id="UP000014977"/>
    </source>
</evidence>
<dbReference type="Pfam" id="PF02132">
    <property type="entry name" value="RecR_ZnF"/>
    <property type="match status" value="1"/>
</dbReference>
<dbReference type="InterPro" id="IPR015967">
    <property type="entry name" value="Rcmb_RecR_Znf"/>
</dbReference>
<evidence type="ECO:0000259" key="8">
    <source>
        <dbReference type="PROSITE" id="PS50880"/>
    </source>
</evidence>
<evidence type="ECO:0000313" key="9">
    <source>
        <dbReference type="EMBL" id="EPR42592.1"/>
    </source>
</evidence>
<comment type="function">
    <text evidence="7">May play a role in DNA repair. It seems to be involved in an RecBC-independent recombinational process of DNA repair. It may act with RecF and RecO.</text>
</comment>